<dbReference type="EMBL" id="JANGAC010000017">
    <property type="protein sequence ID" value="MCQ4924945.1"/>
    <property type="molecule type" value="Genomic_DNA"/>
</dbReference>
<dbReference type="PANTHER" id="PTHR43022:SF1">
    <property type="entry name" value="PROTEIN SMF"/>
    <property type="match status" value="1"/>
</dbReference>
<keyword evidence="4" id="KW-1185">Reference proteome</keyword>
<dbReference type="InterPro" id="IPR057666">
    <property type="entry name" value="DrpA_SLOG"/>
</dbReference>
<dbReference type="InterPro" id="IPR003488">
    <property type="entry name" value="DprA"/>
</dbReference>
<dbReference type="PANTHER" id="PTHR43022">
    <property type="entry name" value="PROTEIN SMF"/>
    <property type="match status" value="1"/>
</dbReference>
<proteinExistence type="inferred from homology"/>
<reference evidence="3 4" key="1">
    <citation type="submission" date="2022-06" db="EMBL/GenBank/DDBJ databases">
        <title>Isolation of gut microbiota from human fecal samples.</title>
        <authorList>
            <person name="Pamer E.G."/>
            <person name="Barat B."/>
            <person name="Waligurski E."/>
            <person name="Medina S."/>
            <person name="Paddock L."/>
            <person name="Mostad J."/>
        </authorList>
    </citation>
    <scope>NUCLEOTIDE SEQUENCE [LARGE SCALE GENOMIC DNA]</scope>
    <source>
        <strain evidence="3 4">DFI.7.95</strain>
    </source>
</reference>
<protein>
    <submittedName>
        <fullName evidence="3">DNA-protecting protein DprA</fullName>
    </submittedName>
</protein>
<sequence>MNFEGDESLLLYKDKFVAIIGPREANDEELKAAYSISKYLVSKGYIVISGLASGVDTFAHRGAIDGNGKTIAILSTSLNESIYPKENICLSNKIINNGLVIFPYKDPAVWGKGFGQPQKRLIERNILAAYICPKIIAVSDNNTIVGGTAWALNYGNDFRKEIWRMDSKLNFHRYPRYEEKQIWWEMELDLSMYD</sequence>
<comment type="caution">
    <text evidence="3">The sequence shown here is derived from an EMBL/GenBank/DDBJ whole genome shotgun (WGS) entry which is preliminary data.</text>
</comment>
<accession>A0ABT1SF93</accession>
<evidence type="ECO:0000313" key="3">
    <source>
        <dbReference type="EMBL" id="MCQ4924945.1"/>
    </source>
</evidence>
<dbReference type="Proteomes" id="UP001524478">
    <property type="component" value="Unassembled WGS sequence"/>
</dbReference>
<name>A0ABT1SF93_9FIRM</name>
<dbReference type="RefSeq" id="WP_256312536.1">
    <property type="nucleotide sequence ID" value="NZ_JANGAC010000017.1"/>
</dbReference>
<evidence type="ECO:0000259" key="2">
    <source>
        <dbReference type="Pfam" id="PF02481"/>
    </source>
</evidence>
<evidence type="ECO:0000313" key="4">
    <source>
        <dbReference type="Proteomes" id="UP001524478"/>
    </source>
</evidence>
<evidence type="ECO:0000256" key="1">
    <source>
        <dbReference type="ARBA" id="ARBA00006525"/>
    </source>
</evidence>
<dbReference type="Gene3D" id="3.40.50.450">
    <property type="match status" value="1"/>
</dbReference>
<comment type="similarity">
    <text evidence="1">Belongs to the DprA/Smf family.</text>
</comment>
<dbReference type="SUPFAM" id="SSF102405">
    <property type="entry name" value="MCP/YpsA-like"/>
    <property type="match status" value="1"/>
</dbReference>
<feature type="domain" description="Smf/DprA SLOG" evidence="2">
    <location>
        <begin position="11"/>
        <end position="170"/>
    </location>
</feature>
<gene>
    <name evidence="3" type="ORF">NE686_17730</name>
</gene>
<organism evidence="3 4">
    <name type="scientific">Tissierella carlieri</name>
    <dbReference type="NCBI Taxonomy" id="689904"/>
    <lineage>
        <taxon>Bacteria</taxon>
        <taxon>Bacillati</taxon>
        <taxon>Bacillota</taxon>
        <taxon>Tissierellia</taxon>
        <taxon>Tissierellales</taxon>
        <taxon>Tissierellaceae</taxon>
        <taxon>Tissierella</taxon>
    </lineage>
</organism>
<dbReference type="Pfam" id="PF02481">
    <property type="entry name" value="DNA_processg_A"/>
    <property type="match status" value="1"/>
</dbReference>